<accession>A0ABR5T4R7</accession>
<evidence type="ECO:0000313" key="1">
    <source>
        <dbReference type="EMBL" id="KWZ38184.1"/>
    </source>
</evidence>
<proteinExistence type="predicted"/>
<keyword evidence="2" id="KW-1185">Reference proteome</keyword>
<protein>
    <submittedName>
        <fullName evidence="1">Uncharacterized protein</fullName>
    </submittedName>
</protein>
<sequence>MIRAVGHLPRRALRPIAKPRPPTAGIDAEGALVAQWPDGHASRFDPGWRRAHAHDDPARGIFGAAISTETNGGRGEWLSRMLVPQR</sequence>
<name>A0ABR5T4R7_9BURK</name>
<evidence type="ECO:0000313" key="2">
    <source>
        <dbReference type="Proteomes" id="UP000070255"/>
    </source>
</evidence>
<gene>
    <name evidence="1" type="ORF">WS72_25265</name>
</gene>
<reference evidence="1 2" key="1">
    <citation type="submission" date="2015-11" db="EMBL/GenBank/DDBJ databases">
        <authorList>
            <person name="Sahl J."/>
            <person name="Wagner D."/>
            <person name="Keim P."/>
        </authorList>
    </citation>
    <scope>NUCLEOTIDE SEQUENCE [LARGE SCALE GENOMIC DNA]</scope>
    <source>
        <strain evidence="1 2">BDU18</strain>
    </source>
</reference>
<dbReference type="Proteomes" id="UP000070255">
    <property type="component" value="Unassembled WGS sequence"/>
</dbReference>
<dbReference type="EMBL" id="LNJQ01000004">
    <property type="protein sequence ID" value="KWZ38184.1"/>
    <property type="molecule type" value="Genomic_DNA"/>
</dbReference>
<comment type="caution">
    <text evidence="1">The sequence shown here is derived from an EMBL/GenBank/DDBJ whole genome shotgun (WGS) entry which is preliminary data.</text>
</comment>
<dbReference type="RefSeq" id="WP_060820005.1">
    <property type="nucleotide sequence ID" value="NZ_LNJQ01000004.1"/>
</dbReference>
<organism evidence="1 2">
    <name type="scientific">Burkholderia savannae</name>
    <dbReference type="NCBI Taxonomy" id="1637837"/>
    <lineage>
        <taxon>Bacteria</taxon>
        <taxon>Pseudomonadati</taxon>
        <taxon>Pseudomonadota</taxon>
        <taxon>Betaproteobacteria</taxon>
        <taxon>Burkholderiales</taxon>
        <taxon>Burkholderiaceae</taxon>
        <taxon>Burkholderia</taxon>
        <taxon>pseudomallei group</taxon>
    </lineage>
</organism>